<accession>A0A8X7CFH0</accession>
<protein>
    <submittedName>
        <fullName evidence="2">Uncharacterized protein</fullName>
    </submittedName>
</protein>
<comment type="caution">
    <text evidence="2">The sequence shown here is derived from an EMBL/GenBank/DDBJ whole genome shotgun (WGS) entry which is preliminary data.</text>
</comment>
<dbReference type="EMBL" id="BMAV01015285">
    <property type="protein sequence ID" value="GFY64521.1"/>
    <property type="molecule type" value="Genomic_DNA"/>
</dbReference>
<evidence type="ECO:0000256" key="1">
    <source>
        <dbReference type="SAM" id="Phobius"/>
    </source>
</evidence>
<keyword evidence="3" id="KW-1185">Reference proteome</keyword>
<feature type="transmembrane region" description="Helical" evidence="1">
    <location>
        <begin position="119"/>
        <end position="136"/>
    </location>
</feature>
<keyword evidence="1" id="KW-1133">Transmembrane helix</keyword>
<reference evidence="2" key="1">
    <citation type="submission" date="2020-08" db="EMBL/GenBank/DDBJ databases">
        <title>Multicomponent nature underlies the extraordinary mechanical properties of spider dragline silk.</title>
        <authorList>
            <person name="Kono N."/>
            <person name="Nakamura H."/>
            <person name="Mori M."/>
            <person name="Yoshida Y."/>
            <person name="Ohtoshi R."/>
            <person name="Malay A.D."/>
            <person name="Moran D.A.P."/>
            <person name="Tomita M."/>
            <person name="Numata K."/>
            <person name="Arakawa K."/>
        </authorList>
    </citation>
    <scope>NUCLEOTIDE SEQUENCE</scope>
</reference>
<evidence type="ECO:0000313" key="2">
    <source>
        <dbReference type="EMBL" id="GFY64521.1"/>
    </source>
</evidence>
<name>A0A8X7CFH0_9ARAC</name>
<dbReference type="AlphaFoldDB" id="A0A8X7CFH0"/>
<dbReference type="Proteomes" id="UP000886998">
    <property type="component" value="Unassembled WGS sequence"/>
</dbReference>
<keyword evidence="1" id="KW-0472">Membrane</keyword>
<proteinExistence type="predicted"/>
<sequence length="160" mass="17913">MTSGERMYQVFKDKGLLFQETTLAINLADHQQTTGEVLTTQELISSAGLVLDVKNACWYFRDNFTHKYPFGEELNPPYIAEMSSNTCQLKEGVSVILLLNHVYRTVKPIPLAMRLMKQLGGFALCLGIVSGVYVLVENMVDVSVEVTLEGPASSARRHWK</sequence>
<gene>
    <name evidence="2" type="ORF">TNIN_137491</name>
</gene>
<dbReference type="OrthoDB" id="425619at2759"/>
<organism evidence="2 3">
    <name type="scientific">Trichonephila inaurata madagascariensis</name>
    <dbReference type="NCBI Taxonomy" id="2747483"/>
    <lineage>
        <taxon>Eukaryota</taxon>
        <taxon>Metazoa</taxon>
        <taxon>Ecdysozoa</taxon>
        <taxon>Arthropoda</taxon>
        <taxon>Chelicerata</taxon>
        <taxon>Arachnida</taxon>
        <taxon>Araneae</taxon>
        <taxon>Araneomorphae</taxon>
        <taxon>Entelegynae</taxon>
        <taxon>Araneoidea</taxon>
        <taxon>Nephilidae</taxon>
        <taxon>Trichonephila</taxon>
        <taxon>Trichonephila inaurata</taxon>
    </lineage>
</organism>
<evidence type="ECO:0000313" key="3">
    <source>
        <dbReference type="Proteomes" id="UP000886998"/>
    </source>
</evidence>
<keyword evidence="1" id="KW-0812">Transmembrane</keyword>